<keyword evidence="1" id="KW-0812">Transmembrane</keyword>
<keyword evidence="1" id="KW-0472">Membrane</keyword>
<gene>
    <name evidence="3" type="ORF">HNAJ_LOCUS4169</name>
</gene>
<accession>A0A0R3TAT2</accession>
<feature type="transmembrane region" description="Helical" evidence="1">
    <location>
        <begin position="260"/>
        <end position="278"/>
    </location>
</feature>
<proteinExistence type="predicted"/>
<evidence type="ECO:0000259" key="2">
    <source>
        <dbReference type="Pfam" id="PF25013"/>
    </source>
</evidence>
<dbReference type="EMBL" id="UZAE01002757">
    <property type="protein sequence ID" value="VDO00029.1"/>
    <property type="molecule type" value="Genomic_DNA"/>
</dbReference>
<evidence type="ECO:0000256" key="1">
    <source>
        <dbReference type="SAM" id="Phobius"/>
    </source>
</evidence>
<dbReference type="GO" id="GO:0031462">
    <property type="term" value="C:Cul2-RING ubiquitin ligase complex"/>
    <property type="evidence" value="ECO:0007669"/>
    <property type="project" value="TreeGrafter"/>
</dbReference>
<dbReference type="PANTHER" id="PTHR12904">
    <property type="match status" value="1"/>
</dbReference>
<dbReference type="PANTHER" id="PTHR12904:SF23">
    <property type="entry name" value="PROTEIN ZER-1 HOMOLOG"/>
    <property type="match status" value="1"/>
</dbReference>
<keyword evidence="1" id="KW-1133">Transmembrane helix</keyword>
<evidence type="ECO:0000313" key="5">
    <source>
        <dbReference type="WBParaSite" id="HNAJ_0000417101-mRNA-1"/>
    </source>
</evidence>
<dbReference type="Proteomes" id="UP000278807">
    <property type="component" value="Unassembled WGS sequence"/>
</dbReference>
<protein>
    <submittedName>
        <fullName evidence="5">Leucine Rich repeat-containing domain protein</fullName>
    </submittedName>
</protein>
<dbReference type="Gene3D" id="3.80.10.10">
    <property type="entry name" value="Ribonuclease Inhibitor"/>
    <property type="match status" value="1"/>
</dbReference>
<feature type="domain" description="Zer-1-like leucine-rich repeats region" evidence="2">
    <location>
        <begin position="125"/>
        <end position="190"/>
    </location>
</feature>
<dbReference type="InterPro" id="IPR032675">
    <property type="entry name" value="LRR_dom_sf"/>
</dbReference>
<name>A0A0R3TAT2_RODNA</name>
<dbReference type="WBParaSite" id="HNAJ_0000417101-mRNA-1">
    <property type="protein sequence ID" value="HNAJ_0000417101-mRNA-1"/>
    <property type="gene ID" value="HNAJ_0000417101"/>
</dbReference>
<dbReference type="AlphaFoldDB" id="A0A0R3TAT2"/>
<reference evidence="5" key="1">
    <citation type="submission" date="2017-02" db="UniProtKB">
        <authorList>
            <consortium name="WormBaseParasite"/>
        </authorList>
    </citation>
    <scope>IDENTIFICATION</scope>
</reference>
<dbReference type="InterPro" id="IPR056845">
    <property type="entry name" value="LRR_Zer-1"/>
</dbReference>
<evidence type="ECO:0000313" key="4">
    <source>
        <dbReference type="Proteomes" id="UP000278807"/>
    </source>
</evidence>
<organism evidence="5">
    <name type="scientific">Rodentolepis nana</name>
    <name type="common">Dwarf tapeworm</name>
    <name type="synonym">Hymenolepis nana</name>
    <dbReference type="NCBI Taxonomy" id="102285"/>
    <lineage>
        <taxon>Eukaryota</taxon>
        <taxon>Metazoa</taxon>
        <taxon>Spiralia</taxon>
        <taxon>Lophotrochozoa</taxon>
        <taxon>Platyhelminthes</taxon>
        <taxon>Cestoda</taxon>
        <taxon>Eucestoda</taxon>
        <taxon>Cyclophyllidea</taxon>
        <taxon>Hymenolepididae</taxon>
        <taxon>Rodentolepis</taxon>
    </lineage>
</organism>
<dbReference type="SUPFAM" id="SSF52047">
    <property type="entry name" value="RNI-like"/>
    <property type="match status" value="1"/>
</dbReference>
<evidence type="ECO:0000313" key="3">
    <source>
        <dbReference type="EMBL" id="VDO00029.1"/>
    </source>
</evidence>
<dbReference type="InterPro" id="IPR051341">
    <property type="entry name" value="Zyg-11_UBL_adapter"/>
</dbReference>
<dbReference type="Pfam" id="PF25013">
    <property type="entry name" value="LRR_Zer-1"/>
    <property type="match status" value="1"/>
</dbReference>
<keyword evidence="4" id="KW-1185">Reference proteome</keyword>
<sequence length="281" mass="31894">MIAYLCVSFAVESASLMNLCLKAIVDNFDSLVTKCDDCAEPKLTWRLPCPDYAIPSPMADMILKRLSDRRLLKQEHLALFSKQYVDLQSLSLRDFPYSPSLIPVLHGIDLNDFISAFSERTVEALHTLNVRGMCIEEETKLCAMDALGQFQNLSHLDISRTNLDSQCLNVLVKSLKRLAYLDISETEVVDITCGEQSLRQMLLTILELKELRTLEIANFKHHFDQLIEPGVLPHLKHLEMGGNPLRFTLRDIELLRGENVVMISLTMTLMVCVLFYTLSST</sequence>
<reference evidence="3 4" key="2">
    <citation type="submission" date="2018-11" db="EMBL/GenBank/DDBJ databases">
        <authorList>
            <consortium name="Pathogen Informatics"/>
        </authorList>
    </citation>
    <scope>NUCLEOTIDE SEQUENCE [LARGE SCALE GENOMIC DNA]</scope>
</reference>
<dbReference type="OrthoDB" id="5783533at2759"/>